<evidence type="ECO:0000313" key="15">
    <source>
        <dbReference type="Proteomes" id="UP001595555"/>
    </source>
</evidence>
<comment type="domain">
    <text evidence="8">Possesses an unusual extended V-shaped dimeric structure with each monomer consisting of three distinct domains arranged along a curved 'spinal' alpha-helix. The N-terminal catalytic domain specifically recognizes the glutamate moiety of the substrate. The second domain is the NADPH-binding domain, and the third C-terminal domain is responsible for dimerization.</text>
</comment>
<dbReference type="SUPFAM" id="SSF69075">
    <property type="entry name" value="Glutamyl tRNA-reductase dimerization domain"/>
    <property type="match status" value="1"/>
</dbReference>
<dbReference type="Gene3D" id="3.40.50.720">
    <property type="entry name" value="NAD(P)-binding Rossmann-like Domain"/>
    <property type="match status" value="1"/>
</dbReference>
<dbReference type="GO" id="GO:0008883">
    <property type="term" value="F:glutamyl-tRNA reductase activity"/>
    <property type="evidence" value="ECO:0007669"/>
    <property type="project" value="UniProtKB-EC"/>
</dbReference>
<name>A0ABV7FFJ3_9GAMM</name>
<feature type="binding site" evidence="8">
    <location>
        <position position="117"/>
    </location>
    <ligand>
        <name>substrate</name>
    </ligand>
</feature>
<dbReference type="InterPro" id="IPR036453">
    <property type="entry name" value="GluRdtase_dimer_dom_sf"/>
</dbReference>
<evidence type="ECO:0000313" key="14">
    <source>
        <dbReference type="EMBL" id="MFC3116020.1"/>
    </source>
</evidence>
<dbReference type="PANTHER" id="PTHR43013">
    <property type="entry name" value="GLUTAMYL-TRNA REDUCTASE"/>
    <property type="match status" value="1"/>
</dbReference>
<protein>
    <recommendedName>
        <fullName evidence="3 8">Glutamyl-tRNA reductase</fullName>
        <shortName evidence="8">GluTR</shortName>
        <ecNumber evidence="3 8">1.2.1.70</ecNumber>
    </recommendedName>
</protein>
<evidence type="ECO:0000259" key="12">
    <source>
        <dbReference type="Pfam" id="PF01488"/>
    </source>
</evidence>
<evidence type="ECO:0000259" key="11">
    <source>
        <dbReference type="Pfam" id="PF00745"/>
    </source>
</evidence>
<evidence type="ECO:0000256" key="5">
    <source>
        <dbReference type="ARBA" id="ARBA00023002"/>
    </source>
</evidence>
<dbReference type="InterPro" id="IPR036291">
    <property type="entry name" value="NAD(P)-bd_dom_sf"/>
</dbReference>
<evidence type="ECO:0000259" key="13">
    <source>
        <dbReference type="Pfam" id="PF05201"/>
    </source>
</evidence>
<dbReference type="CDD" id="cd05213">
    <property type="entry name" value="NAD_bind_Glutamyl_tRNA_reduct"/>
    <property type="match status" value="1"/>
</dbReference>
<feature type="active site" description="Nucleophile" evidence="8">
    <location>
        <position position="50"/>
    </location>
</feature>
<comment type="subunit">
    <text evidence="8">Homodimer.</text>
</comment>
<dbReference type="HAMAP" id="MF_00087">
    <property type="entry name" value="Glu_tRNA_reductase"/>
    <property type="match status" value="1"/>
</dbReference>
<dbReference type="InterPro" id="IPR006151">
    <property type="entry name" value="Shikm_DH/Glu-tRNA_Rdtase"/>
</dbReference>
<dbReference type="RefSeq" id="WP_378118891.1">
    <property type="nucleotide sequence ID" value="NZ_JBHRTF010000004.1"/>
</dbReference>
<feature type="binding site" evidence="8">
    <location>
        <position position="106"/>
    </location>
    <ligand>
        <name>substrate</name>
    </ligand>
</feature>
<evidence type="ECO:0000256" key="8">
    <source>
        <dbReference type="HAMAP-Rule" id="MF_00087"/>
    </source>
</evidence>
<dbReference type="SUPFAM" id="SSF51735">
    <property type="entry name" value="NAD(P)-binding Rossmann-fold domains"/>
    <property type="match status" value="1"/>
</dbReference>
<feature type="binding site" evidence="8">
    <location>
        <begin position="186"/>
        <end position="191"/>
    </location>
    <ligand>
        <name>NADP(+)</name>
        <dbReference type="ChEBI" id="CHEBI:58349"/>
    </ligand>
</feature>
<dbReference type="PANTHER" id="PTHR43013:SF1">
    <property type="entry name" value="GLUTAMYL-TRNA REDUCTASE"/>
    <property type="match status" value="1"/>
</dbReference>
<comment type="miscellaneous">
    <text evidence="8">During catalysis, the active site Cys acts as a nucleophile attacking the alpha-carbonyl group of tRNA-bound glutamate with the formation of a thioester intermediate between enzyme and glutamate, and the concomitant release of tRNA(Glu). The thioester intermediate is finally reduced by direct hydride transfer from NADPH, to form the product GSA.</text>
</comment>
<keyword evidence="4 8" id="KW-0521">NADP</keyword>
<evidence type="ECO:0000256" key="1">
    <source>
        <dbReference type="ARBA" id="ARBA00005059"/>
    </source>
</evidence>
<dbReference type="Gene3D" id="3.30.460.30">
    <property type="entry name" value="Glutamyl-tRNA reductase, N-terminal domain"/>
    <property type="match status" value="1"/>
</dbReference>
<evidence type="ECO:0000256" key="4">
    <source>
        <dbReference type="ARBA" id="ARBA00022857"/>
    </source>
</evidence>
<dbReference type="EC" id="1.2.1.70" evidence="3 8"/>
<dbReference type="Proteomes" id="UP001595555">
    <property type="component" value="Unassembled WGS sequence"/>
</dbReference>
<feature type="domain" description="Quinate/shikimate 5-dehydrogenase/glutamyl-tRNA reductase" evidence="12">
    <location>
        <begin position="169"/>
        <end position="303"/>
    </location>
</feature>
<evidence type="ECO:0000256" key="6">
    <source>
        <dbReference type="ARBA" id="ARBA00023244"/>
    </source>
</evidence>
<dbReference type="Pfam" id="PF00745">
    <property type="entry name" value="GlutR_dimer"/>
    <property type="match status" value="1"/>
</dbReference>
<organism evidence="14 15">
    <name type="scientific">Cellvibrio fontiphilus</name>
    <dbReference type="NCBI Taxonomy" id="1815559"/>
    <lineage>
        <taxon>Bacteria</taxon>
        <taxon>Pseudomonadati</taxon>
        <taxon>Pseudomonadota</taxon>
        <taxon>Gammaproteobacteria</taxon>
        <taxon>Cellvibrionales</taxon>
        <taxon>Cellvibrionaceae</taxon>
        <taxon>Cellvibrio</taxon>
    </lineage>
</organism>
<dbReference type="InterPro" id="IPR015895">
    <property type="entry name" value="4pyrrol_synth_GluRdtase_N"/>
</dbReference>
<keyword evidence="5 8" id="KW-0560">Oxidoreductase</keyword>
<feature type="compositionally biased region" description="Polar residues" evidence="10">
    <location>
        <begin position="430"/>
        <end position="441"/>
    </location>
</feature>
<accession>A0ABV7FFJ3</accession>
<evidence type="ECO:0000256" key="7">
    <source>
        <dbReference type="ARBA" id="ARBA00047464"/>
    </source>
</evidence>
<evidence type="ECO:0000256" key="10">
    <source>
        <dbReference type="SAM" id="MobiDB-lite"/>
    </source>
</evidence>
<evidence type="ECO:0000256" key="2">
    <source>
        <dbReference type="ARBA" id="ARBA00005916"/>
    </source>
</evidence>
<evidence type="ECO:0000256" key="3">
    <source>
        <dbReference type="ARBA" id="ARBA00012970"/>
    </source>
</evidence>
<dbReference type="Pfam" id="PF01488">
    <property type="entry name" value="Shikimate_DH"/>
    <property type="match status" value="1"/>
</dbReference>
<dbReference type="NCBIfam" id="TIGR01035">
    <property type="entry name" value="hemA"/>
    <property type="match status" value="1"/>
</dbReference>
<dbReference type="PROSITE" id="PS00747">
    <property type="entry name" value="GLUTR"/>
    <property type="match status" value="1"/>
</dbReference>
<feature type="site" description="Important for activity" evidence="8">
    <location>
        <position position="96"/>
    </location>
</feature>
<keyword evidence="6 8" id="KW-0627">Porphyrin biosynthesis</keyword>
<comment type="similarity">
    <text evidence="2 8 9">Belongs to the glutamyl-tRNA reductase family.</text>
</comment>
<dbReference type="InterPro" id="IPR000343">
    <property type="entry name" value="4pyrrol_synth_GluRdtase"/>
</dbReference>
<reference evidence="15" key="1">
    <citation type="journal article" date="2019" name="Int. J. Syst. Evol. Microbiol.">
        <title>The Global Catalogue of Microorganisms (GCM) 10K type strain sequencing project: providing services to taxonomists for standard genome sequencing and annotation.</title>
        <authorList>
            <consortium name="The Broad Institute Genomics Platform"/>
            <consortium name="The Broad Institute Genome Sequencing Center for Infectious Disease"/>
            <person name="Wu L."/>
            <person name="Ma J."/>
        </authorList>
    </citation>
    <scope>NUCLEOTIDE SEQUENCE [LARGE SCALE GENOMIC DNA]</scope>
    <source>
        <strain evidence="15">KCTC 52237</strain>
    </source>
</reference>
<comment type="function">
    <text evidence="8">Catalyzes the NADPH-dependent reduction of glutamyl-tRNA(Glu) to glutamate 1-semialdehyde (GSA).</text>
</comment>
<dbReference type="InterPro" id="IPR018214">
    <property type="entry name" value="GluRdtase_CS"/>
</dbReference>
<feature type="domain" description="Tetrapyrrole biosynthesis glutamyl-tRNA reductase dimerisation" evidence="11">
    <location>
        <begin position="317"/>
        <end position="414"/>
    </location>
</feature>
<feature type="region of interest" description="Disordered" evidence="10">
    <location>
        <begin position="419"/>
        <end position="441"/>
    </location>
</feature>
<comment type="caution">
    <text evidence="14">The sequence shown here is derived from an EMBL/GenBank/DDBJ whole genome shotgun (WGS) entry which is preliminary data.</text>
</comment>
<dbReference type="PIRSF" id="PIRSF000445">
    <property type="entry name" value="4pyrrol_synth_GluRdtase"/>
    <property type="match status" value="1"/>
</dbReference>
<keyword evidence="15" id="KW-1185">Reference proteome</keyword>
<evidence type="ECO:0000256" key="9">
    <source>
        <dbReference type="RuleBase" id="RU000584"/>
    </source>
</evidence>
<feature type="domain" description="Glutamyl-tRNA reductase N-terminal" evidence="13">
    <location>
        <begin position="7"/>
        <end position="153"/>
    </location>
</feature>
<proteinExistence type="inferred from homology"/>
<dbReference type="InterPro" id="IPR015896">
    <property type="entry name" value="4pyrrol_synth_GluRdtase_dimer"/>
</dbReference>
<feature type="binding site" evidence="8">
    <location>
        <begin position="49"/>
        <end position="52"/>
    </location>
    <ligand>
        <name>substrate</name>
    </ligand>
</feature>
<dbReference type="InterPro" id="IPR036343">
    <property type="entry name" value="GluRdtase_N_sf"/>
</dbReference>
<dbReference type="EMBL" id="JBHRTF010000004">
    <property type="protein sequence ID" value="MFC3116020.1"/>
    <property type="molecule type" value="Genomic_DNA"/>
</dbReference>
<feature type="binding site" evidence="8">
    <location>
        <begin position="111"/>
        <end position="113"/>
    </location>
    <ligand>
        <name>substrate</name>
    </ligand>
</feature>
<comment type="pathway">
    <text evidence="1 8 9">Porphyrin-containing compound metabolism; protoporphyrin-IX biosynthesis; 5-aminolevulinate from L-glutamyl-tRNA(Glu): step 1/2.</text>
</comment>
<gene>
    <name evidence="8 14" type="primary">hemA</name>
    <name evidence="14" type="ORF">ACFODX_10665</name>
</gene>
<sequence>MTLLAFGINHTTAPLALRERVAFAPENLQSAMQEACAQAGLSEVAILSTCNRTEIYATSESDASAIRQWLVNHTAIDASDLANSYYCYADQEAVRHMMKVAGGLDSLVLGEPQILGQMKSAFAVAKEAGTLGAELHATFQQVFNIAKRVRTETAIGENPVSVAYAAVSLAQQIFSNLKQDTALLIGAGETIELVARHLAEQGIKHIIVANRTLDRAQRLAREFHGEAILLADIPEYLHRADIVISSTASQLPLLGKGAVESALKKRKHKPMFMLDIAVPRDIEEQVGELDDVYLYTVDDLHAVIDENKKSRVAAADQAEEIINEGVELFLRHQRALNAVETVKAYRQKAEQLRDLELQKALRSLQAGANAEQVLHQFARNLTNKLIHSPTTVLKEASASSRHHVLQVAHELFELSLGAESAGSDKESVNPAATNSSAASES</sequence>
<dbReference type="SUPFAM" id="SSF69742">
    <property type="entry name" value="Glutamyl tRNA-reductase catalytic, N-terminal domain"/>
    <property type="match status" value="1"/>
</dbReference>
<dbReference type="Pfam" id="PF05201">
    <property type="entry name" value="GlutR_N"/>
    <property type="match status" value="1"/>
</dbReference>
<comment type="catalytic activity">
    <reaction evidence="7 8 9">
        <text>(S)-4-amino-5-oxopentanoate + tRNA(Glu) + NADP(+) = L-glutamyl-tRNA(Glu) + NADPH + H(+)</text>
        <dbReference type="Rhea" id="RHEA:12344"/>
        <dbReference type="Rhea" id="RHEA-COMP:9663"/>
        <dbReference type="Rhea" id="RHEA-COMP:9680"/>
        <dbReference type="ChEBI" id="CHEBI:15378"/>
        <dbReference type="ChEBI" id="CHEBI:57501"/>
        <dbReference type="ChEBI" id="CHEBI:57783"/>
        <dbReference type="ChEBI" id="CHEBI:58349"/>
        <dbReference type="ChEBI" id="CHEBI:78442"/>
        <dbReference type="ChEBI" id="CHEBI:78520"/>
        <dbReference type="EC" id="1.2.1.70"/>
    </reaction>
</comment>